<accession>A0ABP7WD37</accession>
<keyword evidence="1" id="KW-0472">Membrane</keyword>
<reference evidence="3" key="1">
    <citation type="journal article" date="2019" name="Int. J. Syst. Evol. Microbiol.">
        <title>The Global Catalogue of Microorganisms (GCM) 10K type strain sequencing project: providing services to taxonomists for standard genome sequencing and annotation.</title>
        <authorList>
            <consortium name="The Broad Institute Genomics Platform"/>
            <consortium name="The Broad Institute Genome Sequencing Center for Infectious Disease"/>
            <person name="Wu L."/>
            <person name="Ma J."/>
        </authorList>
    </citation>
    <scope>NUCLEOTIDE SEQUENCE [LARGE SCALE GENOMIC DNA]</scope>
    <source>
        <strain evidence="3">JCM 17304</strain>
    </source>
</reference>
<proteinExistence type="predicted"/>
<gene>
    <name evidence="2" type="ORF">GCM10022414_06410</name>
</gene>
<keyword evidence="3" id="KW-1185">Reference proteome</keyword>
<dbReference type="RefSeq" id="WP_344932362.1">
    <property type="nucleotide sequence ID" value="NZ_BAABDM010000001.1"/>
</dbReference>
<feature type="transmembrane region" description="Helical" evidence="1">
    <location>
        <begin position="159"/>
        <end position="179"/>
    </location>
</feature>
<evidence type="ECO:0000313" key="2">
    <source>
        <dbReference type="EMBL" id="GAA4086341.1"/>
    </source>
</evidence>
<comment type="caution">
    <text evidence="2">The sequence shown here is derived from an EMBL/GenBank/DDBJ whole genome shotgun (WGS) entry which is preliminary data.</text>
</comment>
<evidence type="ECO:0000256" key="1">
    <source>
        <dbReference type="SAM" id="Phobius"/>
    </source>
</evidence>
<dbReference type="Pfam" id="PF07314">
    <property type="entry name" value="Lit"/>
    <property type="match status" value="1"/>
</dbReference>
<organism evidence="2 3">
    <name type="scientific">Zhongshania borealis</name>
    <dbReference type="NCBI Taxonomy" id="889488"/>
    <lineage>
        <taxon>Bacteria</taxon>
        <taxon>Pseudomonadati</taxon>
        <taxon>Pseudomonadota</taxon>
        <taxon>Gammaproteobacteria</taxon>
        <taxon>Cellvibrionales</taxon>
        <taxon>Spongiibacteraceae</taxon>
        <taxon>Zhongshania</taxon>
    </lineage>
</organism>
<feature type="transmembrane region" description="Helical" evidence="1">
    <location>
        <begin position="129"/>
        <end position="147"/>
    </location>
</feature>
<protein>
    <recommendedName>
        <fullName evidence="4">DUF1461 domain-containing protein</fullName>
    </recommendedName>
</protein>
<feature type="transmembrane region" description="Helical" evidence="1">
    <location>
        <begin position="12"/>
        <end position="36"/>
    </location>
</feature>
<feature type="transmembrane region" description="Helical" evidence="1">
    <location>
        <begin position="210"/>
        <end position="229"/>
    </location>
</feature>
<evidence type="ECO:0008006" key="4">
    <source>
        <dbReference type="Google" id="ProtNLM"/>
    </source>
</evidence>
<dbReference type="EMBL" id="BAABDM010000001">
    <property type="protein sequence ID" value="GAA4086341.1"/>
    <property type="molecule type" value="Genomic_DNA"/>
</dbReference>
<name>A0ABP7WD37_9GAMM</name>
<evidence type="ECO:0000313" key="3">
    <source>
        <dbReference type="Proteomes" id="UP001500392"/>
    </source>
</evidence>
<dbReference type="InterPro" id="IPR010178">
    <property type="entry name" value="Lit"/>
</dbReference>
<sequence>MLNIATISRTTIYNLLTLCVSLFIAWHLLLACNFLYGFWHDNIGIAENIRQFGPENIYRSGFADTSRAERIELFAQICHAISNHGAGLADISYVVASTGIKAPLLHRAEIIHLQDVANLITALQKWEPALFMLWTGLIALFLAKSWPTPTYRQILLSNAIWLAAAGVLIAAVGWVAVFYKLHELIFPDNHQWFFYYRESLMSTMMKAPDLFLYIGLSLGAVTILIYTLLHLAIRRIAEHLAVSRTT</sequence>
<keyword evidence="1" id="KW-0812">Transmembrane</keyword>
<dbReference type="Proteomes" id="UP001500392">
    <property type="component" value="Unassembled WGS sequence"/>
</dbReference>
<keyword evidence="1" id="KW-1133">Transmembrane helix</keyword>